<proteinExistence type="inferred from homology"/>
<sequence>MNKESVIKEITVKASASRAWKAITNNEEMKKWYFDLPEFKPEIGFEFQFTAGADTKKYVHLCKVTEVVEGRKITYSWRYEGHPGESYVTFELFPEGESTRIRLTHSGLETFPADNPDFKRDNFVAGWTQIIGLQLREFLDLAVGKG</sequence>
<keyword evidence="4" id="KW-1185">Reference proteome</keyword>
<accession>S3V274</accession>
<evidence type="ECO:0000313" key="3">
    <source>
        <dbReference type="EMBL" id="EPG75493.1"/>
    </source>
</evidence>
<dbReference type="InterPro" id="IPR013538">
    <property type="entry name" value="ASHA1/2-like_C"/>
</dbReference>
<protein>
    <recommendedName>
        <fullName evidence="2">Activator of Hsp90 ATPase homologue 1/2-like C-terminal domain-containing protein</fullName>
    </recommendedName>
</protein>
<dbReference type="OrthoDB" id="2355173at2"/>
<feature type="domain" description="Activator of Hsp90 ATPase homologue 1/2-like C-terminal" evidence="2">
    <location>
        <begin position="13"/>
        <end position="139"/>
    </location>
</feature>
<dbReference type="InterPro" id="IPR023393">
    <property type="entry name" value="START-like_dom_sf"/>
</dbReference>
<dbReference type="CDD" id="cd07814">
    <property type="entry name" value="SRPBCC_CalC_Aha1-like"/>
    <property type="match status" value="1"/>
</dbReference>
<dbReference type="AlphaFoldDB" id="S3V274"/>
<dbReference type="Pfam" id="PF08327">
    <property type="entry name" value="AHSA1"/>
    <property type="match status" value="1"/>
</dbReference>
<comment type="caution">
    <text evidence="3">The sequence shown here is derived from an EMBL/GenBank/DDBJ whole genome shotgun (WGS) entry which is preliminary data.</text>
</comment>
<dbReference type="RefSeq" id="WP_016548579.1">
    <property type="nucleotide sequence ID" value="NZ_AKWZ02000003.1"/>
</dbReference>
<reference evidence="3" key="1">
    <citation type="submission" date="2013-04" db="EMBL/GenBank/DDBJ databases">
        <authorList>
            <person name="Harkins D.M."/>
            <person name="Durkin A.S."/>
            <person name="Selengut J.D."/>
            <person name="Sanka R."/>
            <person name="DePew J."/>
            <person name="Purushe J."/>
            <person name="Ahmed A."/>
            <person name="van der Linden H."/>
            <person name="Goris M.G.A."/>
            <person name="Hartskeerl R.A."/>
            <person name="Vinetz J.M."/>
            <person name="Sutton G.G."/>
            <person name="Nelson W.C."/>
            <person name="Fouts D.E."/>
        </authorList>
    </citation>
    <scope>NUCLEOTIDE SEQUENCE [LARGE SCALE GENOMIC DNA]</scope>
    <source>
        <strain evidence="3">BUT 6</strain>
    </source>
</reference>
<dbReference type="Gene3D" id="3.30.530.20">
    <property type="match status" value="1"/>
</dbReference>
<dbReference type="EMBL" id="AKWZ02000003">
    <property type="protein sequence ID" value="EPG75493.1"/>
    <property type="molecule type" value="Genomic_DNA"/>
</dbReference>
<evidence type="ECO:0000259" key="2">
    <source>
        <dbReference type="Pfam" id="PF08327"/>
    </source>
</evidence>
<dbReference type="SUPFAM" id="SSF55961">
    <property type="entry name" value="Bet v1-like"/>
    <property type="match status" value="1"/>
</dbReference>
<dbReference type="STRING" id="1193011.LEP1GSC058_1979"/>
<name>S3V274_9LEPT</name>
<dbReference type="Proteomes" id="UP000014540">
    <property type="component" value="Unassembled WGS sequence"/>
</dbReference>
<comment type="similarity">
    <text evidence="1">Belongs to the AHA1 family.</text>
</comment>
<gene>
    <name evidence="3" type="ORF">LEP1GSC058_1979</name>
</gene>
<organism evidence="3 4">
    <name type="scientific">Leptospira fainei serovar Hurstbridge str. BUT 6</name>
    <dbReference type="NCBI Taxonomy" id="1193011"/>
    <lineage>
        <taxon>Bacteria</taxon>
        <taxon>Pseudomonadati</taxon>
        <taxon>Spirochaetota</taxon>
        <taxon>Spirochaetia</taxon>
        <taxon>Leptospirales</taxon>
        <taxon>Leptospiraceae</taxon>
        <taxon>Leptospira</taxon>
    </lineage>
</organism>
<evidence type="ECO:0000256" key="1">
    <source>
        <dbReference type="ARBA" id="ARBA00006817"/>
    </source>
</evidence>
<evidence type="ECO:0000313" key="4">
    <source>
        <dbReference type="Proteomes" id="UP000014540"/>
    </source>
</evidence>